<accession>A0A3D8QBJ0</accession>
<feature type="domain" description="SigF-like NTF2-like" evidence="2">
    <location>
        <begin position="1"/>
        <end position="170"/>
    </location>
</feature>
<keyword evidence="1" id="KW-1133">Transmembrane helix</keyword>
<keyword evidence="1" id="KW-0812">Transmembrane</keyword>
<organism evidence="3 4">
    <name type="scientific">Aspergillus mulundensis</name>
    <dbReference type="NCBI Taxonomy" id="1810919"/>
    <lineage>
        <taxon>Eukaryota</taxon>
        <taxon>Fungi</taxon>
        <taxon>Dikarya</taxon>
        <taxon>Ascomycota</taxon>
        <taxon>Pezizomycotina</taxon>
        <taxon>Eurotiomycetes</taxon>
        <taxon>Eurotiomycetidae</taxon>
        <taxon>Eurotiales</taxon>
        <taxon>Aspergillaceae</taxon>
        <taxon>Aspergillus</taxon>
        <taxon>Aspergillus subgen. Nidulantes</taxon>
    </lineage>
</organism>
<dbReference type="PANTHER" id="PTHR35393">
    <property type="entry name" value="CHROMOSOME 1, WHOLE GENOME SHOTGUN SEQUENCE"/>
    <property type="match status" value="1"/>
</dbReference>
<keyword evidence="4" id="KW-1185">Reference proteome</keyword>
<dbReference type="OrthoDB" id="2344312at2759"/>
<dbReference type="Proteomes" id="UP000256690">
    <property type="component" value="Unassembled WGS sequence"/>
</dbReference>
<feature type="transmembrane region" description="Helical" evidence="1">
    <location>
        <begin position="155"/>
        <end position="174"/>
    </location>
</feature>
<name>A0A3D8QBJ0_9EURO</name>
<evidence type="ECO:0000256" key="1">
    <source>
        <dbReference type="SAM" id="Phobius"/>
    </source>
</evidence>
<evidence type="ECO:0000313" key="3">
    <source>
        <dbReference type="EMBL" id="RDW58978.1"/>
    </source>
</evidence>
<dbReference type="InterPro" id="IPR057514">
    <property type="entry name" value="NTF2_SigF"/>
</dbReference>
<keyword evidence="1" id="KW-0472">Membrane</keyword>
<sequence>MEDPVAEISTVIHRLTQSPPSLQEETIDRFFTRDAEFVHPFCRIWKLPGSRWGVKKIYQWYKIMSPHVDLEVRSIAYDKQNLKLYVSMFQVFSIWVVPFHVAPVTLTTVLDLSTDPGDGREEDGKKRYYIQKQEDFYQTSEFIKFVVPWGGHALVLMWHAFATLFSILGVYALWPVMWAEERGYFNYHYRIANGAREEVVHALSNHVSDLKVR</sequence>
<dbReference type="EMBL" id="PVWQ01000022">
    <property type="protein sequence ID" value="RDW58978.1"/>
    <property type="molecule type" value="Genomic_DNA"/>
</dbReference>
<dbReference type="Pfam" id="PF24840">
    <property type="entry name" value="NTF2_SigF"/>
    <property type="match status" value="1"/>
</dbReference>
<comment type="caution">
    <text evidence="3">The sequence shown here is derived from an EMBL/GenBank/DDBJ whole genome shotgun (WGS) entry which is preliminary data.</text>
</comment>
<evidence type="ECO:0000313" key="4">
    <source>
        <dbReference type="Proteomes" id="UP000256690"/>
    </source>
</evidence>
<feature type="transmembrane region" description="Helical" evidence="1">
    <location>
        <begin position="82"/>
        <end position="102"/>
    </location>
</feature>
<protein>
    <recommendedName>
        <fullName evidence="2">SigF-like NTF2-like domain-containing protein</fullName>
    </recommendedName>
</protein>
<dbReference type="GeneID" id="38121554"/>
<reference evidence="3 4" key="1">
    <citation type="journal article" date="2018" name="IMA Fungus">
        <title>IMA Genome-F 9: Draft genome sequence of Annulohypoxylon stygium, Aspergillus mulundensis, Berkeleyomyces basicola (syn. Thielaviopsis basicola), Ceratocystis smalleyi, two Cercospora beticola strains, Coleophoma cylindrospora, Fusarium fracticaudum, Phialophora cf. hyalina, and Morchella septimelata.</title>
        <authorList>
            <person name="Wingfield B.D."/>
            <person name="Bills G.F."/>
            <person name="Dong Y."/>
            <person name="Huang W."/>
            <person name="Nel W.J."/>
            <person name="Swalarsk-Parry B.S."/>
            <person name="Vaghefi N."/>
            <person name="Wilken P.M."/>
            <person name="An Z."/>
            <person name="de Beer Z.W."/>
            <person name="De Vos L."/>
            <person name="Chen L."/>
            <person name="Duong T.A."/>
            <person name="Gao Y."/>
            <person name="Hammerbacher A."/>
            <person name="Kikkert J.R."/>
            <person name="Li Y."/>
            <person name="Li H."/>
            <person name="Li K."/>
            <person name="Li Q."/>
            <person name="Liu X."/>
            <person name="Ma X."/>
            <person name="Naidoo K."/>
            <person name="Pethybridge S.J."/>
            <person name="Sun J."/>
            <person name="Steenkamp E.T."/>
            <person name="van der Nest M.A."/>
            <person name="van Wyk S."/>
            <person name="Wingfield M.J."/>
            <person name="Xiong C."/>
            <person name="Yue Q."/>
            <person name="Zhang X."/>
        </authorList>
    </citation>
    <scope>NUCLEOTIDE SEQUENCE [LARGE SCALE GENOMIC DNA]</scope>
    <source>
        <strain evidence="3 4">DSM 5745</strain>
    </source>
</reference>
<dbReference type="STRING" id="1810919.A0A3D8QBJ0"/>
<dbReference type="RefSeq" id="XP_026598275.1">
    <property type="nucleotide sequence ID" value="XM_026753200.1"/>
</dbReference>
<evidence type="ECO:0000259" key="2">
    <source>
        <dbReference type="Pfam" id="PF24840"/>
    </source>
</evidence>
<dbReference type="PANTHER" id="PTHR35393:SF1">
    <property type="entry name" value="SNOAL-LIKE DOMAIN-CONTAINING PROTEIN"/>
    <property type="match status" value="1"/>
</dbReference>
<gene>
    <name evidence="3" type="ORF">DSM5745_11184</name>
</gene>
<proteinExistence type="predicted"/>
<dbReference type="AlphaFoldDB" id="A0A3D8QBJ0"/>